<reference evidence="4" key="2">
    <citation type="submission" date="2023-11" db="UniProtKB">
        <authorList>
            <consortium name="WormBaseParasite"/>
        </authorList>
    </citation>
    <scope>IDENTIFICATION</scope>
</reference>
<organism evidence="3 4">
    <name type="scientific">Trichobilharzia regenti</name>
    <name type="common">Nasal bird schistosome</name>
    <dbReference type="NCBI Taxonomy" id="157069"/>
    <lineage>
        <taxon>Eukaryota</taxon>
        <taxon>Metazoa</taxon>
        <taxon>Spiralia</taxon>
        <taxon>Lophotrochozoa</taxon>
        <taxon>Platyhelminthes</taxon>
        <taxon>Trematoda</taxon>
        <taxon>Digenea</taxon>
        <taxon>Strigeidida</taxon>
        <taxon>Schistosomatoidea</taxon>
        <taxon>Schistosomatidae</taxon>
        <taxon>Trichobilharzia</taxon>
    </lineage>
</organism>
<sequence>MTDKVKIEAKSNSTTTDLRLIQYQLKKLNKDSYQLFTKLSLHCKEMKLIRDYGEELKSALLTDGKKYYNRLLKFRKLVDSFTAKKSEVTQKSTWKHGTCIKDLQEMMKSIEDILTDNKSEERMIAEILLQQEVDLWQDCLNMERRITCWEKNELKTEDKTILNLQKTTSGSASLSTRLGIRNNNLPPEINDFQNFLDNHGGRTGGWTEEEHSKFLKQLKAFQIQKVQIKKLTSEHTVSAAVKQTDDDDESALQIDEAKTIKDTGEGDYMSEFHHHLANLLLTKTPEEVAKHVKWWEEYQKLEIGKRKAIQKWNENRRLNLQSKSNSETDEYEKINNDGLCLMKKEIQRMSASQLEARKAELELWRQQRGEMKRQEEEIKRQAEIEAKQAQMKMIKKKQAELRNKITAYKEEKMAEKLENLRCLAIQAESERLIRQRQVTSATDRIQQRTANQLNQLSARRKAKAEREISRQKLLEQIKLQKTVQVTRDRERLIQLTKGWEIRLSQPKTETVINQGLNLSLPSGRMIPEWRRNI</sequence>
<evidence type="ECO:0000256" key="2">
    <source>
        <dbReference type="SAM" id="Coils"/>
    </source>
</evidence>
<evidence type="ECO:0000313" key="3">
    <source>
        <dbReference type="Proteomes" id="UP000050795"/>
    </source>
</evidence>
<dbReference type="AlphaFoldDB" id="A0AA85JKV3"/>
<protein>
    <recommendedName>
        <fullName evidence="5">Coiled-coil domain-containing protein 112</fullName>
    </recommendedName>
</protein>
<dbReference type="InterPro" id="IPR039902">
    <property type="entry name" value="CCDC148/CCDC112"/>
</dbReference>
<dbReference type="PANTHER" id="PTHR21549">
    <property type="entry name" value="MUTATED IN BLADDER CANCER 1"/>
    <property type="match status" value="1"/>
</dbReference>
<keyword evidence="3" id="KW-1185">Reference proteome</keyword>
<dbReference type="PANTHER" id="PTHR21549:SF0">
    <property type="entry name" value="COILED-COIL DOMAIN-CONTAINING PROTEIN 112"/>
    <property type="match status" value="1"/>
</dbReference>
<evidence type="ECO:0008006" key="5">
    <source>
        <dbReference type="Google" id="ProtNLM"/>
    </source>
</evidence>
<name>A0AA85JKV3_TRIRE</name>
<reference evidence="3" key="1">
    <citation type="submission" date="2022-06" db="EMBL/GenBank/DDBJ databases">
        <authorList>
            <person name="Berger JAMES D."/>
            <person name="Berger JAMES D."/>
        </authorList>
    </citation>
    <scope>NUCLEOTIDE SEQUENCE [LARGE SCALE GENOMIC DNA]</scope>
</reference>
<evidence type="ECO:0000256" key="1">
    <source>
        <dbReference type="ARBA" id="ARBA00023054"/>
    </source>
</evidence>
<keyword evidence="1 2" id="KW-0175">Coiled coil</keyword>
<evidence type="ECO:0000313" key="4">
    <source>
        <dbReference type="WBParaSite" id="TREG1_27410.1"/>
    </source>
</evidence>
<proteinExistence type="predicted"/>
<dbReference type="WBParaSite" id="TREG1_27410.1">
    <property type="protein sequence ID" value="TREG1_27410.1"/>
    <property type="gene ID" value="TREG1_27410"/>
</dbReference>
<feature type="coiled-coil region" evidence="2">
    <location>
        <begin position="342"/>
        <end position="430"/>
    </location>
</feature>
<dbReference type="Proteomes" id="UP000050795">
    <property type="component" value="Unassembled WGS sequence"/>
</dbReference>
<accession>A0AA85JKV3</accession>